<keyword evidence="4" id="KW-1185">Reference proteome</keyword>
<accession>A0A3R8TPE4</accession>
<dbReference type="OrthoDB" id="8767900at2"/>
<dbReference type="RefSeq" id="WP_125245653.1">
    <property type="nucleotide sequence ID" value="NZ_RSED01000048.1"/>
</dbReference>
<feature type="signal peptide" evidence="2">
    <location>
        <begin position="1"/>
        <end position="19"/>
    </location>
</feature>
<dbReference type="AlphaFoldDB" id="A0A3R8TPE4"/>
<feature type="coiled-coil region" evidence="1">
    <location>
        <begin position="362"/>
        <end position="389"/>
    </location>
</feature>
<keyword evidence="1" id="KW-0175">Coiled coil</keyword>
<sequence length="524" mass="56641">MTWPTRATALKAVLCLAQAALLMGCSGLRPYSEVRHKQATAAQTAWKAVDLPALVATERTNLDQLLATELATQDKLASSIRDHRLRHIMGAEPLTYTLLEPIKADLKRLVGDADAFAQSRQALQVQRTQSAQRLAVLKDEFAAKRLPMPSCTEAAGTATPGALSQWRQGASALDAAELDVVLEQLRRVCATSDGSDDTLIAAVYQPLGGQMAEAVQRYQADAQALAQRRQQAAQADARYAQALAAYQAAVAAGQSDPKAAPAMAEAAQALQKVVDALDGSKNAWADEVISRERLRQLDGFLQTVTDGLDNDGLWAHEGASRAAVALVILPGLMDDAREAAARHRRPLAVPLLIRRDIEALKLQAAQRDIATQQAELRLSRELIDALSQQAHQLWLAQRELMQDGTAAGTPDLRKLHTVPLAEALADTKTTPGQKEALYSATGRYLDSLKRLEARRHKLELRRIAQAHERRLAYAEINTLQWKALIDVSVSQVADVSAGGVQAGHVAALLNTVGLLWIGHGVNNP</sequence>
<comment type="caution">
    <text evidence="3">The sequence shown here is derived from an EMBL/GenBank/DDBJ whole genome shotgun (WGS) entry which is preliminary data.</text>
</comment>
<proteinExistence type="predicted"/>
<name>A0A3R8TPE4_9BURK</name>
<dbReference type="Proteomes" id="UP000269265">
    <property type="component" value="Unassembled WGS sequence"/>
</dbReference>
<protein>
    <submittedName>
        <fullName evidence="3">Uncharacterized protein</fullName>
    </submittedName>
</protein>
<keyword evidence="2" id="KW-0732">Signal</keyword>
<dbReference type="PROSITE" id="PS51257">
    <property type="entry name" value="PROKAR_LIPOPROTEIN"/>
    <property type="match status" value="1"/>
</dbReference>
<evidence type="ECO:0000256" key="2">
    <source>
        <dbReference type="SAM" id="SignalP"/>
    </source>
</evidence>
<evidence type="ECO:0000313" key="4">
    <source>
        <dbReference type="Proteomes" id="UP000269265"/>
    </source>
</evidence>
<evidence type="ECO:0000256" key="1">
    <source>
        <dbReference type="SAM" id="Coils"/>
    </source>
</evidence>
<dbReference type="EMBL" id="RSED01000048">
    <property type="protein sequence ID" value="RRR99890.1"/>
    <property type="molecule type" value="Genomic_DNA"/>
</dbReference>
<reference evidence="3 4" key="1">
    <citation type="submission" date="2018-12" db="EMBL/GenBank/DDBJ databases">
        <title>The whole draft genome of Aquabacterium sp. SJQ9.</title>
        <authorList>
            <person name="Sun L."/>
            <person name="Gao X."/>
            <person name="Chen W."/>
            <person name="Huang K."/>
        </authorList>
    </citation>
    <scope>NUCLEOTIDE SEQUENCE [LARGE SCALE GENOMIC DNA]</scope>
    <source>
        <strain evidence="3 4">SJQ9</strain>
    </source>
</reference>
<organism evidence="3 4">
    <name type="scientific">Aquabacterium soli</name>
    <dbReference type="NCBI Taxonomy" id="2493092"/>
    <lineage>
        <taxon>Bacteria</taxon>
        <taxon>Pseudomonadati</taxon>
        <taxon>Pseudomonadota</taxon>
        <taxon>Betaproteobacteria</taxon>
        <taxon>Burkholderiales</taxon>
        <taxon>Aquabacterium</taxon>
    </lineage>
</organism>
<gene>
    <name evidence="3" type="ORF">EIP75_23680</name>
</gene>
<feature type="chain" id="PRO_5018554124" evidence="2">
    <location>
        <begin position="20"/>
        <end position="524"/>
    </location>
</feature>
<evidence type="ECO:0000313" key="3">
    <source>
        <dbReference type="EMBL" id="RRR99890.1"/>
    </source>
</evidence>